<organism evidence="2 3">
    <name type="scientific">Wenxinia saemankumensis</name>
    <dbReference type="NCBI Taxonomy" id="1447782"/>
    <lineage>
        <taxon>Bacteria</taxon>
        <taxon>Pseudomonadati</taxon>
        <taxon>Pseudomonadota</taxon>
        <taxon>Alphaproteobacteria</taxon>
        <taxon>Rhodobacterales</taxon>
        <taxon>Roseobacteraceae</taxon>
        <taxon>Wenxinia</taxon>
    </lineage>
</organism>
<reference evidence="2 3" key="1">
    <citation type="submission" date="2016-11" db="EMBL/GenBank/DDBJ databases">
        <authorList>
            <person name="Jaros S."/>
            <person name="Januszkiewicz K."/>
            <person name="Wedrychowicz H."/>
        </authorList>
    </citation>
    <scope>NUCLEOTIDE SEQUENCE [LARGE SCALE GENOMIC DNA]</scope>
    <source>
        <strain evidence="2 3">DSM 100565</strain>
    </source>
</reference>
<keyword evidence="1" id="KW-0732">Signal</keyword>
<evidence type="ECO:0000313" key="2">
    <source>
        <dbReference type="EMBL" id="SHI99442.1"/>
    </source>
</evidence>
<dbReference type="Proteomes" id="UP000184292">
    <property type="component" value="Unassembled WGS sequence"/>
</dbReference>
<protein>
    <submittedName>
        <fullName evidence="2">Uncharacterized protein</fullName>
    </submittedName>
</protein>
<feature type="chain" id="PRO_5012997231" evidence="1">
    <location>
        <begin position="22"/>
        <end position="130"/>
    </location>
</feature>
<proteinExistence type="predicted"/>
<gene>
    <name evidence="2" type="ORF">SAMN05444417_2425</name>
</gene>
<dbReference type="RefSeq" id="WP_073330733.1">
    <property type="nucleotide sequence ID" value="NZ_FQYO01000004.1"/>
</dbReference>
<dbReference type="OrthoDB" id="8453064at2"/>
<dbReference type="STRING" id="1447782.SAMN05444417_2425"/>
<dbReference type="EMBL" id="FQYO01000004">
    <property type="protein sequence ID" value="SHI99442.1"/>
    <property type="molecule type" value="Genomic_DNA"/>
</dbReference>
<evidence type="ECO:0000256" key="1">
    <source>
        <dbReference type="SAM" id="SignalP"/>
    </source>
</evidence>
<sequence>MIRRALIALAIAAAPAAPAGAQTLLGEYYSLISPTDMVNSSGVPLRDACAVLQQDRANYHRFGRRDPGDGPDPWFAAPAARAVLGTNCRFAPGNEYVGQYIASGRTRAVWVQVYGSGGFPSYVVVHEGAG</sequence>
<name>A0A1M6FP35_9RHOB</name>
<accession>A0A1M6FP35</accession>
<dbReference type="AlphaFoldDB" id="A0A1M6FP35"/>
<evidence type="ECO:0000313" key="3">
    <source>
        <dbReference type="Proteomes" id="UP000184292"/>
    </source>
</evidence>
<feature type="signal peptide" evidence="1">
    <location>
        <begin position="1"/>
        <end position="21"/>
    </location>
</feature>
<keyword evidence="3" id="KW-1185">Reference proteome</keyword>